<keyword evidence="3" id="KW-1185">Reference proteome</keyword>
<name>A0A5B6VFE2_9ROSI</name>
<reference evidence="3" key="1">
    <citation type="journal article" date="2019" name="Plant Biotechnol. J.">
        <title>Genome sequencing of the Australian wild diploid species Gossypium australe highlights disease resistance and delayed gland morphogenesis.</title>
        <authorList>
            <person name="Cai Y."/>
            <person name="Cai X."/>
            <person name="Wang Q."/>
            <person name="Wang P."/>
            <person name="Zhang Y."/>
            <person name="Cai C."/>
            <person name="Xu Y."/>
            <person name="Wang K."/>
            <person name="Zhou Z."/>
            <person name="Wang C."/>
            <person name="Geng S."/>
            <person name="Li B."/>
            <person name="Dong Q."/>
            <person name="Hou Y."/>
            <person name="Wang H."/>
            <person name="Ai P."/>
            <person name="Liu Z."/>
            <person name="Yi F."/>
            <person name="Sun M."/>
            <person name="An G."/>
            <person name="Cheng J."/>
            <person name="Zhang Y."/>
            <person name="Shi Q."/>
            <person name="Xie Y."/>
            <person name="Shi X."/>
            <person name="Chang Y."/>
            <person name="Huang F."/>
            <person name="Chen Y."/>
            <person name="Hong S."/>
            <person name="Mi L."/>
            <person name="Sun Q."/>
            <person name="Zhang L."/>
            <person name="Zhou B."/>
            <person name="Peng R."/>
            <person name="Zhang X."/>
            <person name="Liu F."/>
        </authorList>
    </citation>
    <scope>NUCLEOTIDE SEQUENCE [LARGE SCALE GENOMIC DNA]</scope>
    <source>
        <strain evidence="3">cv. PA1801</strain>
    </source>
</reference>
<evidence type="ECO:0000256" key="1">
    <source>
        <dbReference type="SAM" id="MobiDB-lite"/>
    </source>
</evidence>
<dbReference type="EMBL" id="SMMG02000007">
    <property type="protein sequence ID" value="KAA3467791.1"/>
    <property type="molecule type" value="Genomic_DNA"/>
</dbReference>
<evidence type="ECO:0000313" key="2">
    <source>
        <dbReference type="EMBL" id="KAA3467791.1"/>
    </source>
</evidence>
<protein>
    <submittedName>
        <fullName evidence="2">WAT1-related protein</fullName>
    </submittedName>
</protein>
<sequence>MNLQTGSGSGDNPINTNVPDLDEIAEGQRTKLEDRCKWLEDKFKVIESADSCYGINAKDLSLVPDLVLPYKFKMPKFKKYNWTSYLEAHITMFCRRMTRYINNDQLLIYCDH</sequence>
<organism evidence="2 3">
    <name type="scientific">Gossypium australe</name>
    <dbReference type="NCBI Taxonomy" id="47621"/>
    <lineage>
        <taxon>Eukaryota</taxon>
        <taxon>Viridiplantae</taxon>
        <taxon>Streptophyta</taxon>
        <taxon>Embryophyta</taxon>
        <taxon>Tracheophyta</taxon>
        <taxon>Spermatophyta</taxon>
        <taxon>Magnoliopsida</taxon>
        <taxon>eudicotyledons</taxon>
        <taxon>Gunneridae</taxon>
        <taxon>Pentapetalae</taxon>
        <taxon>rosids</taxon>
        <taxon>malvids</taxon>
        <taxon>Malvales</taxon>
        <taxon>Malvaceae</taxon>
        <taxon>Malvoideae</taxon>
        <taxon>Gossypium</taxon>
    </lineage>
</organism>
<accession>A0A5B6VFE2</accession>
<comment type="caution">
    <text evidence="2">The sequence shown here is derived from an EMBL/GenBank/DDBJ whole genome shotgun (WGS) entry which is preliminary data.</text>
</comment>
<dbReference type="Proteomes" id="UP000325315">
    <property type="component" value="Unassembled WGS sequence"/>
</dbReference>
<evidence type="ECO:0000313" key="3">
    <source>
        <dbReference type="Proteomes" id="UP000325315"/>
    </source>
</evidence>
<gene>
    <name evidence="2" type="ORF">EPI10_002774</name>
</gene>
<feature type="region of interest" description="Disordered" evidence="1">
    <location>
        <begin position="1"/>
        <end position="20"/>
    </location>
</feature>
<proteinExistence type="predicted"/>
<feature type="compositionally biased region" description="Polar residues" evidence="1">
    <location>
        <begin position="1"/>
        <end position="18"/>
    </location>
</feature>
<dbReference type="AlphaFoldDB" id="A0A5B6VFE2"/>